<dbReference type="EMBL" id="DXCF01000014">
    <property type="protein sequence ID" value="HIZ09352.1"/>
    <property type="molecule type" value="Genomic_DNA"/>
</dbReference>
<proteinExistence type="predicted"/>
<dbReference type="SUPFAM" id="SSF46785">
    <property type="entry name" value="Winged helix' DNA-binding domain"/>
    <property type="match status" value="1"/>
</dbReference>
<comment type="caution">
    <text evidence="2">The sequence shown here is derived from an EMBL/GenBank/DDBJ whole genome shotgun (WGS) entry which is preliminary data.</text>
</comment>
<dbReference type="InterPro" id="IPR012318">
    <property type="entry name" value="HTH_CRP"/>
</dbReference>
<dbReference type="Proteomes" id="UP000824025">
    <property type="component" value="Unassembled WGS sequence"/>
</dbReference>
<dbReference type="InterPro" id="IPR014710">
    <property type="entry name" value="RmlC-like_jellyroll"/>
</dbReference>
<evidence type="ECO:0000313" key="3">
    <source>
        <dbReference type="Proteomes" id="UP000824025"/>
    </source>
</evidence>
<dbReference type="InterPro" id="IPR036390">
    <property type="entry name" value="WH_DNA-bd_sf"/>
</dbReference>
<evidence type="ECO:0000313" key="2">
    <source>
        <dbReference type="EMBL" id="HIZ09352.1"/>
    </source>
</evidence>
<dbReference type="GO" id="GO:0003677">
    <property type="term" value="F:DNA binding"/>
    <property type="evidence" value="ECO:0007669"/>
    <property type="project" value="InterPro"/>
</dbReference>
<sequence length="73" mass="8399">MPRFRCRRSIEEKVLSYLRAACKAEGKRTFSVPFGRQELADYPGCDRSALSAVLSKLKAKGVLDYHKNEFRFV</sequence>
<protein>
    <submittedName>
        <fullName evidence="2">Helix-turn-helix domain-containing protein</fullName>
    </submittedName>
</protein>
<dbReference type="GO" id="GO:0006355">
    <property type="term" value="P:regulation of DNA-templated transcription"/>
    <property type="evidence" value="ECO:0007669"/>
    <property type="project" value="InterPro"/>
</dbReference>
<dbReference type="PROSITE" id="PS51063">
    <property type="entry name" value="HTH_CRP_2"/>
    <property type="match status" value="1"/>
</dbReference>
<accession>A0A9D2D651</accession>
<feature type="domain" description="HTH crp-type" evidence="1">
    <location>
        <begin position="8"/>
        <end position="73"/>
    </location>
</feature>
<reference evidence="2" key="1">
    <citation type="journal article" date="2021" name="PeerJ">
        <title>Extensive microbial diversity within the chicken gut microbiome revealed by metagenomics and culture.</title>
        <authorList>
            <person name="Gilroy R."/>
            <person name="Ravi A."/>
            <person name="Getino M."/>
            <person name="Pursley I."/>
            <person name="Horton D.L."/>
            <person name="Alikhan N.F."/>
            <person name="Baker D."/>
            <person name="Gharbi K."/>
            <person name="Hall N."/>
            <person name="Watson M."/>
            <person name="Adriaenssens E.M."/>
            <person name="Foster-Nyarko E."/>
            <person name="Jarju S."/>
            <person name="Secka A."/>
            <person name="Antonio M."/>
            <person name="Oren A."/>
            <person name="Chaudhuri R.R."/>
            <person name="La Ragione R."/>
            <person name="Hildebrand F."/>
            <person name="Pallen M.J."/>
        </authorList>
    </citation>
    <scope>NUCLEOTIDE SEQUENCE</scope>
    <source>
        <strain evidence="2">CHK192-19661</strain>
    </source>
</reference>
<reference evidence="2" key="2">
    <citation type="submission" date="2021-04" db="EMBL/GenBank/DDBJ databases">
        <authorList>
            <person name="Gilroy R."/>
        </authorList>
    </citation>
    <scope>NUCLEOTIDE SEQUENCE</scope>
    <source>
        <strain evidence="2">CHK192-19661</strain>
    </source>
</reference>
<evidence type="ECO:0000259" key="1">
    <source>
        <dbReference type="PROSITE" id="PS51063"/>
    </source>
</evidence>
<gene>
    <name evidence="2" type="ORF">H9726_02570</name>
</gene>
<dbReference type="AlphaFoldDB" id="A0A9D2D651"/>
<dbReference type="Gene3D" id="2.60.120.10">
    <property type="entry name" value="Jelly Rolls"/>
    <property type="match status" value="1"/>
</dbReference>
<organism evidence="2 3">
    <name type="scientific">Candidatus Borkfalkia avicola</name>
    <dbReference type="NCBI Taxonomy" id="2838503"/>
    <lineage>
        <taxon>Bacteria</taxon>
        <taxon>Bacillati</taxon>
        <taxon>Bacillota</taxon>
        <taxon>Clostridia</taxon>
        <taxon>Christensenellales</taxon>
        <taxon>Christensenellaceae</taxon>
        <taxon>Candidatus Borkfalkia</taxon>
    </lineage>
</organism>
<name>A0A9D2D651_9FIRM</name>
<dbReference type="Pfam" id="PF13545">
    <property type="entry name" value="HTH_Crp_2"/>
    <property type="match status" value="1"/>
</dbReference>